<dbReference type="Pfam" id="PF01849">
    <property type="entry name" value="NAC"/>
    <property type="match status" value="1"/>
</dbReference>
<dbReference type="CDD" id="cd14358">
    <property type="entry name" value="UBA_NAC_euk"/>
    <property type="match status" value="1"/>
</dbReference>
<feature type="compositionally biased region" description="Acidic residues" evidence="6">
    <location>
        <begin position="125"/>
        <end position="141"/>
    </location>
</feature>
<name>A0AAN7WKV6_9SACH</name>
<proteinExistence type="inferred from homology"/>
<evidence type="ECO:0000256" key="2">
    <source>
        <dbReference type="ARBA" id="ARBA00009882"/>
    </source>
</evidence>
<dbReference type="InterPro" id="IPR016641">
    <property type="entry name" value="EGD2/NACA0like"/>
</dbReference>
<keyword evidence="9" id="KW-1185">Reference proteome</keyword>
<reference evidence="9" key="1">
    <citation type="submission" date="2023-07" db="EMBL/GenBank/DDBJ databases">
        <title>A draft genome of Kazachstania heterogenica Y-27499.</title>
        <authorList>
            <person name="Donic C."/>
            <person name="Kralova J.S."/>
            <person name="Fidel L."/>
            <person name="Ben-Dor S."/>
            <person name="Jung S."/>
        </authorList>
    </citation>
    <scope>NUCLEOTIDE SEQUENCE [LARGE SCALE GENOMIC DNA]</scope>
    <source>
        <strain evidence="9">Y27499</strain>
    </source>
</reference>
<evidence type="ECO:0000256" key="3">
    <source>
        <dbReference type="ARBA" id="ARBA00014437"/>
    </source>
</evidence>
<evidence type="ECO:0000256" key="4">
    <source>
        <dbReference type="ARBA" id="ARBA00025035"/>
    </source>
</evidence>
<comment type="caution">
    <text evidence="8">The sequence shown here is derived from an EMBL/GenBank/DDBJ whole genome shotgun (WGS) entry which is preliminary data.</text>
</comment>
<dbReference type="PIRSF" id="PIRSF015901">
    <property type="entry name" value="NAC_alpha"/>
    <property type="match status" value="1"/>
</dbReference>
<dbReference type="InterPro" id="IPR038187">
    <property type="entry name" value="NAC_A/B_dom_sf"/>
</dbReference>
<dbReference type="SMART" id="SM01407">
    <property type="entry name" value="NAC"/>
    <property type="match status" value="1"/>
</dbReference>
<feature type="compositionally biased region" description="Basic and acidic residues" evidence="6">
    <location>
        <begin position="114"/>
        <end position="124"/>
    </location>
</feature>
<comment type="subcellular location">
    <subcellularLocation>
        <location evidence="1">Cytoplasm</location>
    </subcellularLocation>
</comment>
<comment type="similarity">
    <text evidence="2">Belongs to the NAC-alpha family.</text>
</comment>
<evidence type="ECO:0000313" key="9">
    <source>
        <dbReference type="Proteomes" id="UP001306508"/>
    </source>
</evidence>
<evidence type="ECO:0000256" key="5">
    <source>
        <dbReference type="ARBA" id="ARBA00030300"/>
    </source>
</evidence>
<evidence type="ECO:0000256" key="1">
    <source>
        <dbReference type="ARBA" id="ARBA00004496"/>
    </source>
</evidence>
<dbReference type="InterPro" id="IPR002715">
    <property type="entry name" value="Nas_poly-pep-assoc_cplx_dom"/>
</dbReference>
<dbReference type="AlphaFoldDB" id="A0AAN7WKV6"/>
<organism evidence="8 9">
    <name type="scientific">Arxiozyma heterogenica</name>
    <dbReference type="NCBI Taxonomy" id="278026"/>
    <lineage>
        <taxon>Eukaryota</taxon>
        <taxon>Fungi</taxon>
        <taxon>Dikarya</taxon>
        <taxon>Ascomycota</taxon>
        <taxon>Saccharomycotina</taxon>
        <taxon>Saccharomycetes</taxon>
        <taxon>Saccharomycetales</taxon>
        <taxon>Saccharomycetaceae</taxon>
        <taxon>Arxiozyma</taxon>
    </lineage>
</organism>
<dbReference type="CDD" id="cd22054">
    <property type="entry name" value="NAC_NACA"/>
    <property type="match status" value="1"/>
</dbReference>
<feature type="region of interest" description="Disordered" evidence="6">
    <location>
        <begin position="85"/>
        <end position="141"/>
    </location>
</feature>
<dbReference type="PROSITE" id="PS51151">
    <property type="entry name" value="NAC_AB"/>
    <property type="match status" value="1"/>
</dbReference>
<evidence type="ECO:0000259" key="7">
    <source>
        <dbReference type="PROSITE" id="PS51151"/>
    </source>
</evidence>
<dbReference type="Gene3D" id="2.20.70.30">
    <property type="entry name" value="Nascent polypeptide-associated complex domain"/>
    <property type="match status" value="1"/>
</dbReference>
<dbReference type="PANTHER" id="PTHR21713">
    <property type="entry name" value="NASCENT POLYPEPTIDE ASSOCIATED COMPLEX ALPHA SUBUNIT-RELATED"/>
    <property type="match status" value="1"/>
</dbReference>
<evidence type="ECO:0000313" key="8">
    <source>
        <dbReference type="EMBL" id="KAK5778308.1"/>
    </source>
</evidence>
<dbReference type="Proteomes" id="UP001306508">
    <property type="component" value="Unassembled WGS sequence"/>
</dbReference>
<evidence type="ECO:0000256" key="6">
    <source>
        <dbReference type="SAM" id="MobiDB-lite"/>
    </source>
</evidence>
<comment type="function">
    <text evidence="4">Component of the nascent polypeptide-associated complex (NAC), a dynamic component of the ribosomal exit tunnel, protecting the emerging polypeptides from interaction with other cytoplasmic proteins to ensure appropriate nascent protein targeting. The NAC complex also promotes mitochondrial protein import by enhancing productive ribosome interactions with the outer mitochondrial membrane and blocks the inappropriate interaction of ribosomes translating non-secretory nascent polypeptides with translocation sites in the membrane of the endoplasmic reticulum. EGD2 may also be involved in transcription regulation.</text>
</comment>
<feature type="domain" description="NAC-A/B" evidence="7">
    <location>
        <begin position="14"/>
        <end position="78"/>
    </location>
</feature>
<dbReference type="InterPro" id="IPR044034">
    <property type="entry name" value="NAC-like_UBA"/>
</dbReference>
<accession>A0AAN7WKV6</accession>
<dbReference type="Gene3D" id="1.10.8.10">
    <property type="entry name" value="DNA helicase RuvA subunit, C-terminal domain"/>
    <property type="match status" value="1"/>
</dbReference>
<dbReference type="EMBL" id="JAWIZZ010000053">
    <property type="protein sequence ID" value="KAK5778308.1"/>
    <property type="molecule type" value="Genomic_DNA"/>
</dbReference>
<dbReference type="Pfam" id="PF19026">
    <property type="entry name" value="UBA_HYPK"/>
    <property type="match status" value="1"/>
</dbReference>
<protein>
    <recommendedName>
        <fullName evidence="3">Nascent polypeptide-associated complex subunit alpha</fullName>
    </recommendedName>
    <alternativeName>
        <fullName evidence="5">Alpha-NAC</fullName>
    </alternativeName>
</protein>
<sequence>MSAIPTNANVTVLSKNEKKAREIISKLGLKKVNGIVRVAFRKKNNEIIAIERPEVYKTVGGNYVVFGEPKKDDFTQRLAAAQQQLQQTTLSDNDTVDRSPEAIQADMKAAAEANESKKDEKKENDEAEEAEEAGDLSNEDIELVMQQANVSRGKAIKALKQHDADIVNAIMSLSK</sequence>
<dbReference type="GO" id="GO:0005854">
    <property type="term" value="C:nascent polypeptide-associated complex"/>
    <property type="evidence" value="ECO:0007669"/>
    <property type="project" value="InterPro"/>
</dbReference>
<gene>
    <name evidence="8" type="ORF">RI543_003967</name>
</gene>